<sequence length="461" mass="50995">MITETEIPAELTPLLFDGQLFYGKWGEIFFVSKNRLCYTDMASTFAISAINDNVYGRYFLQDIEPVWQRDSILRELYRYAKPWVSDLSGIDNQQLITELLQLFQQDELRVWQLTDGWASPPEPIGGNTYTPAGSTAMPGNSAAAANSASPSGSGSKASKPKGGATTTTQPVAAKTAGHEANSTPTAKAAPSKKVIPESLEHAQQILAERRKQIEQSGYQPKYSDAELLAMAEAGEVANESFHVRFMAASNLKYNSLGAAMEGNTGKGAKYWSTTFDQMEAADSDPELICKMIGIEYDPNTEYALAIIDTEKAYQIADTKCVVASFEGLNQFCKEELSSKFTDEEIDLLLSDENQQYYAKKYEEACNSPFMESPADIDGAYDYFTEQNMPEDELALLKKRTDMHKTLGNNQHYLGNGLTKNLLGGKQQYGVVETVNFERRMISIDKYGDAIVVNPKLTPIKG</sequence>
<dbReference type="RefSeq" id="WP_217670793.1">
    <property type="nucleotide sequence ID" value="NZ_JAHRID010000008.1"/>
</dbReference>
<dbReference type="EMBL" id="JAHRID010000008">
    <property type="protein sequence ID" value="MBV2130511.1"/>
    <property type="molecule type" value="Genomic_DNA"/>
</dbReference>
<feature type="compositionally biased region" description="Low complexity" evidence="1">
    <location>
        <begin position="138"/>
        <end position="164"/>
    </location>
</feature>
<feature type="region of interest" description="Disordered" evidence="1">
    <location>
        <begin position="121"/>
        <end position="195"/>
    </location>
</feature>
<comment type="caution">
    <text evidence="2">The sequence shown here is derived from an EMBL/GenBank/DDBJ whole genome shotgun (WGS) entry which is preliminary data.</text>
</comment>
<name>A0ABS6MQ91_9GAMM</name>
<keyword evidence="3" id="KW-1185">Reference proteome</keyword>
<protein>
    <submittedName>
        <fullName evidence="2">Uncharacterized protein</fullName>
    </submittedName>
</protein>
<evidence type="ECO:0000256" key="1">
    <source>
        <dbReference type="SAM" id="MobiDB-lite"/>
    </source>
</evidence>
<organism evidence="2 3">
    <name type="scientific">Arsukibacterium indicum</name>
    <dbReference type="NCBI Taxonomy" id="2848612"/>
    <lineage>
        <taxon>Bacteria</taxon>
        <taxon>Pseudomonadati</taxon>
        <taxon>Pseudomonadota</taxon>
        <taxon>Gammaproteobacteria</taxon>
        <taxon>Chromatiales</taxon>
        <taxon>Chromatiaceae</taxon>
        <taxon>Arsukibacterium</taxon>
    </lineage>
</organism>
<gene>
    <name evidence="2" type="ORF">KQY15_15560</name>
</gene>
<accession>A0ABS6MQ91</accession>
<dbReference type="Proteomes" id="UP000704611">
    <property type="component" value="Unassembled WGS sequence"/>
</dbReference>
<proteinExistence type="predicted"/>
<evidence type="ECO:0000313" key="3">
    <source>
        <dbReference type="Proteomes" id="UP000704611"/>
    </source>
</evidence>
<reference evidence="2 3" key="1">
    <citation type="submission" date="2021-06" db="EMBL/GenBank/DDBJ databases">
        <title>Rheinheimera indica sp. nov., isolated from deep-sea sediment.</title>
        <authorList>
            <person name="Wang Z."/>
            <person name="Zhang X.-Y."/>
        </authorList>
    </citation>
    <scope>NUCLEOTIDE SEQUENCE [LARGE SCALE GENOMIC DNA]</scope>
    <source>
        <strain evidence="2 3">SM2107</strain>
    </source>
</reference>
<evidence type="ECO:0000313" key="2">
    <source>
        <dbReference type="EMBL" id="MBV2130511.1"/>
    </source>
</evidence>